<feature type="non-terminal residue" evidence="2">
    <location>
        <position position="153"/>
    </location>
</feature>
<comment type="caution">
    <text evidence="2">The sequence shown here is derived from an EMBL/GenBank/DDBJ whole genome shotgun (WGS) entry which is preliminary data.</text>
</comment>
<name>A0AA43Q7Z8_9GAMM</name>
<dbReference type="EMBL" id="JAQSDF010000083">
    <property type="protein sequence ID" value="MDI1232410.1"/>
    <property type="molecule type" value="Genomic_DNA"/>
</dbReference>
<accession>A0AA43Q7Z8</accession>
<feature type="domain" description="Transposase putative helix-turn-helix" evidence="1">
    <location>
        <begin position="31"/>
        <end position="76"/>
    </location>
</feature>
<protein>
    <submittedName>
        <fullName evidence="2">Helix-turn-helix domain-containing protein</fullName>
    </submittedName>
</protein>
<dbReference type="AlphaFoldDB" id="A0AA43Q7Z8"/>
<sequence>MTKESVKPLPSGGGCKCAVDFAVIIIYYKNMIAATKIRIYPNTQQVEKLAKAFGCARWLWNNSLNESQKTYQETGKGLGHFALNNRLPELKKSVDWLGETHSQVLQAVCLNLSRAFVNFFERRAAYPTFKSKHGKQTIQYPQGVKLVEGIKIF</sequence>
<evidence type="ECO:0000259" key="1">
    <source>
        <dbReference type="Pfam" id="PF12323"/>
    </source>
</evidence>
<gene>
    <name evidence="2" type="ORF">PSU93_14825</name>
</gene>
<evidence type="ECO:0000313" key="2">
    <source>
        <dbReference type="EMBL" id="MDI1232410.1"/>
    </source>
</evidence>
<dbReference type="InterPro" id="IPR021027">
    <property type="entry name" value="Transposase_put_HTH"/>
</dbReference>
<dbReference type="Pfam" id="PF12323">
    <property type="entry name" value="HTH_OrfB_IS605"/>
    <property type="match status" value="1"/>
</dbReference>
<organism evidence="2 3">
    <name type="scientific">Candidatus Methylobacter titanis</name>
    <dbReference type="NCBI Taxonomy" id="3053457"/>
    <lineage>
        <taxon>Bacteria</taxon>
        <taxon>Pseudomonadati</taxon>
        <taxon>Pseudomonadota</taxon>
        <taxon>Gammaproteobacteria</taxon>
        <taxon>Methylococcales</taxon>
        <taxon>Methylococcaceae</taxon>
        <taxon>Methylobacter</taxon>
    </lineage>
</organism>
<keyword evidence="3" id="KW-1185">Reference proteome</keyword>
<dbReference type="Proteomes" id="UP001160519">
    <property type="component" value="Unassembled WGS sequence"/>
</dbReference>
<proteinExistence type="predicted"/>
<reference evidence="2" key="1">
    <citation type="submission" date="2023-01" db="EMBL/GenBank/DDBJ databases">
        <title>Biogeochemical cycle of methane in antarctic sediments.</title>
        <authorList>
            <person name="Roldan D.M."/>
            <person name="Menes R.J."/>
        </authorList>
    </citation>
    <scope>NUCLEOTIDE SEQUENCE [LARGE SCALE GENOMIC DNA]</scope>
    <source>
        <strain evidence="2">K-2018 MAG008</strain>
    </source>
</reference>
<evidence type="ECO:0000313" key="3">
    <source>
        <dbReference type="Proteomes" id="UP001160519"/>
    </source>
</evidence>